<evidence type="ECO:0000313" key="1">
    <source>
        <dbReference type="EMBL" id="KAJ8511847.1"/>
    </source>
</evidence>
<proteinExistence type="predicted"/>
<name>A0AAV8RXH3_ENSVE</name>
<protein>
    <submittedName>
        <fullName evidence="1">Uncharacterized protein</fullName>
    </submittedName>
</protein>
<organism evidence="1 2">
    <name type="scientific">Ensete ventricosum</name>
    <name type="common">Abyssinian banana</name>
    <name type="synonym">Musa ensete</name>
    <dbReference type="NCBI Taxonomy" id="4639"/>
    <lineage>
        <taxon>Eukaryota</taxon>
        <taxon>Viridiplantae</taxon>
        <taxon>Streptophyta</taxon>
        <taxon>Embryophyta</taxon>
        <taxon>Tracheophyta</taxon>
        <taxon>Spermatophyta</taxon>
        <taxon>Magnoliopsida</taxon>
        <taxon>Liliopsida</taxon>
        <taxon>Zingiberales</taxon>
        <taxon>Musaceae</taxon>
        <taxon>Ensete</taxon>
    </lineage>
</organism>
<sequence>MRVAEACPRVRWRAYRYSFSLPSLLAAMAFWGGDAGRAMEVEHLHASRGLRRARTPTKRAAALMHALRASLLSCRSGVSSNPPALALQPPFDGYVLSVGYEAGAQRPCAFCCWHHSSFLEGVKQ</sequence>
<dbReference type="AlphaFoldDB" id="A0AAV8RXH3"/>
<accession>A0AAV8RXH3</accession>
<gene>
    <name evidence="1" type="ORF">OPV22_002281</name>
</gene>
<dbReference type="Proteomes" id="UP001222027">
    <property type="component" value="Unassembled WGS sequence"/>
</dbReference>
<comment type="caution">
    <text evidence="1">The sequence shown here is derived from an EMBL/GenBank/DDBJ whole genome shotgun (WGS) entry which is preliminary data.</text>
</comment>
<reference evidence="1 2" key="1">
    <citation type="submission" date="2022-12" db="EMBL/GenBank/DDBJ databases">
        <title>Chromosome-scale assembly of the Ensete ventricosum genome.</title>
        <authorList>
            <person name="Dussert Y."/>
            <person name="Stocks J."/>
            <person name="Wendawek A."/>
            <person name="Woldeyes F."/>
            <person name="Nichols R.A."/>
            <person name="Borrell J.S."/>
        </authorList>
    </citation>
    <scope>NUCLEOTIDE SEQUENCE [LARGE SCALE GENOMIC DNA]</scope>
    <source>
        <strain evidence="2">cv. Maze</strain>
        <tissue evidence="1">Seeds</tissue>
    </source>
</reference>
<dbReference type="EMBL" id="JAQQAF010000001">
    <property type="protein sequence ID" value="KAJ8511847.1"/>
    <property type="molecule type" value="Genomic_DNA"/>
</dbReference>
<evidence type="ECO:0000313" key="2">
    <source>
        <dbReference type="Proteomes" id="UP001222027"/>
    </source>
</evidence>
<keyword evidence="2" id="KW-1185">Reference proteome</keyword>